<evidence type="ECO:0000259" key="17">
    <source>
        <dbReference type="PROSITE" id="PS52012"/>
    </source>
</evidence>
<evidence type="ECO:0000256" key="5">
    <source>
        <dbReference type="ARBA" id="ARBA00022525"/>
    </source>
</evidence>
<feature type="transmembrane region" description="Helical" evidence="15">
    <location>
        <begin position="294"/>
        <end position="315"/>
    </location>
</feature>
<dbReference type="PANTHER" id="PTHR33048:SF160">
    <property type="entry name" value="SAT4 FAMILY MEMBRANE PROTEIN"/>
    <property type="match status" value="1"/>
</dbReference>
<evidence type="ECO:0000256" key="13">
    <source>
        <dbReference type="ARBA" id="ARBA00038359"/>
    </source>
</evidence>
<name>A0A1Y2LKM3_EPING</name>
<feature type="domain" description="CFEM" evidence="17">
    <location>
        <begin position="5"/>
        <end position="117"/>
    </location>
</feature>
<keyword evidence="6" id="KW-0336">GPI-anchor</keyword>
<keyword evidence="19" id="KW-1185">Reference proteome</keyword>
<keyword evidence="12" id="KW-0449">Lipoprotein</keyword>
<dbReference type="STRING" id="105696.A0A1Y2LKM3"/>
<evidence type="ECO:0000256" key="15">
    <source>
        <dbReference type="SAM" id="Phobius"/>
    </source>
</evidence>
<feature type="transmembrane region" description="Helical" evidence="15">
    <location>
        <begin position="100"/>
        <end position="118"/>
    </location>
</feature>
<keyword evidence="7 15" id="KW-0812">Transmembrane</keyword>
<feature type="signal peptide" evidence="16">
    <location>
        <begin position="1"/>
        <end position="19"/>
    </location>
</feature>
<feature type="transmembrane region" description="Helical" evidence="15">
    <location>
        <begin position="213"/>
        <end position="241"/>
    </location>
</feature>
<evidence type="ECO:0000256" key="9">
    <source>
        <dbReference type="ARBA" id="ARBA00022989"/>
    </source>
</evidence>
<dbReference type="GO" id="GO:0098552">
    <property type="term" value="C:side of membrane"/>
    <property type="evidence" value="ECO:0007669"/>
    <property type="project" value="UniProtKB-KW"/>
</dbReference>
<evidence type="ECO:0000313" key="18">
    <source>
        <dbReference type="EMBL" id="OSS44300.1"/>
    </source>
</evidence>
<keyword evidence="5" id="KW-0964">Secreted</keyword>
<dbReference type="GO" id="GO:0005576">
    <property type="term" value="C:extracellular region"/>
    <property type="evidence" value="ECO:0007669"/>
    <property type="project" value="UniProtKB-SubCell"/>
</dbReference>
<evidence type="ECO:0000256" key="10">
    <source>
        <dbReference type="ARBA" id="ARBA00023136"/>
    </source>
</evidence>
<evidence type="ECO:0000256" key="16">
    <source>
        <dbReference type="SAM" id="SignalP"/>
    </source>
</evidence>
<sequence length="468" mass="51558">MRSSILLVVLATLVFPARSQDALANLATNMPKCSLTCFMLEIPNSTCATNLTSECLCADAALNAAVGACASKTCSVYELLQTKNVSGQGCGVPVRDRGTSFFAIGVVGAAVAIIAYLLRLGASLPKQGRPMSWDDATMGLVVAFAIPPAVFAWFLVDNGLGKDMWTLQAHQISNVLQYYFFGEIFYILALGVTKISILCFYLRVFPNKDFRRIIYGVMWLSVAYTVAFFFATTFQCTPVSYAWTQWDGLHTGTCNDIHLQGWIAAGINILLDTIVMILPLKHLAGLNMNIKRKLMVMAMFSVGIIVIAISVLRLYSLVHFANSKNITWDYFEAGYWSLLEIDVSIICGSMPAHRYLVSKLWPTIKLTFHSGPGQSTKPTGLSSASASRFDPVPRLSIKPKIDGDGDFVPLVNMDTNNVHSTTKPEFDSERIRSDRLRHNTIIRTQETIVSSDIDHWPLANAATSKEHV</sequence>
<evidence type="ECO:0000256" key="6">
    <source>
        <dbReference type="ARBA" id="ARBA00022622"/>
    </source>
</evidence>
<evidence type="ECO:0000256" key="12">
    <source>
        <dbReference type="ARBA" id="ARBA00023288"/>
    </source>
</evidence>
<dbReference type="AlphaFoldDB" id="A0A1Y2LKM3"/>
<evidence type="ECO:0000256" key="7">
    <source>
        <dbReference type="ARBA" id="ARBA00022692"/>
    </source>
</evidence>
<keyword evidence="6" id="KW-0325">Glycoprotein</keyword>
<feature type="transmembrane region" description="Helical" evidence="15">
    <location>
        <begin position="261"/>
        <end position="282"/>
    </location>
</feature>
<feature type="transmembrane region" description="Helical" evidence="15">
    <location>
        <begin position="138"/>
        <end position="156"/>
    </location>
</feature>
<dbReference type="Proteomes" id="UP000193240">
    <property type="component" value="Unassembled WGS sequence"/>
</dbReference>
<keyword evidence="9 15" id="KW-1133">Transmembrane helix</keyword>
<dbReference type="PANTHER" id="PTHR33048">
    <property type="entry name" value="PTH11-LIKE INTEGRAL MEMBRANE PROTEIN (AFU_ORTHOLOGUE AFUA_5G11245)"/>
    <property type="match status" value="1"/>
</dbReference>
<evidence type="ECO:0000313" key="19">
    <source>
        <dbReference type="Proteomes" id="UP000193240"/>
    </source>
</evidence>
<accession>A0A1Y2LKM3</accession>
<dbReference type="InterPro" id="IPR008427">
    <property type="entry name" value="Extracellular_membr_CFEM_dom"/>
</dbReference>
<keyword evidence="8 16" id="KW-0732">Signal</keyword>
<evidence type="ECO:0000256" key="14">
    <source>
        <dbReference type="PROSITE-ProRule" id="PRU01356"/>
    </source>
</evidence>
<comment type="caution">
    <text evidence="14">Lacks conserved residue(s) required for the propagation of feature annotation.</text>
</comment>
<evidence type="ECO:0000256" key="3">
    <source>
        <dbReference type="ARBA" id="ARBA00004613"/>
    </source>
</evidence>
<dbReference type="PROSITE" id="PS52012">
    <property type="entry name" value="CFEM"/>
    <property type="match status" value="1"/>
</dbReference>
<proteinExistence type="inferred from homology"/>
<dbReference type="InParanoid" id="A0A1Y2LKM3"/>
<evidence type="ECO:0000256" key="4">
    <source>
        <dbReference type="ARBA" id="ARBA00010031"/>
    </source>
</evidence>
<protein>
    <recommendedName>
        <fullName evidence="17">CFEM domain-containing protein</fullName>
    </recommendedName>
</protein>
<evidence type="ECO:0000256" key="11">
    <source>
        <dbReference type="ARBA" id="ARBA00023157"/>
    </source>
</evidence>
<dbReference type="EMBL" id="KZ107858">
    <property type="protein sequence ID" value="OSS44300.1"/>
    <property type="molecule type" value="Genomic_DNA"/>
</dbReference>
<dbReference type="InterPro" id="IPR052337">
    <property type="entry name" value="SAT4-like"/>
</dbReference>
<comment type="similarity">
    <text evidence="4">Belongs to the RBT5 family.</text>
</comment>
<evidence type="ECO:0000256" key="8">
    <source>
        <dbReference type="ARBA" id="ARBA00022729"/>
    </source>
</evidence>
<dbReference type="Pfam" id="PF20684">
    <property type="entry name" value="Fung_rhodopsin"/>
    <property type="match status" value="1"/>
</dbReference>
<evidence type="ECO:0000256" key="2">
    <source>
        <dbReference type="ARBA" id="ARBA00004589"/>
    </source>
</evidence>
<dbReference type="OMA" id="CNDIHLQ"/>
<comment type="similarity">
    <text evidence="13">Belongs to the SAT4 family.</text>
</comment>
<comment type="subcellular location">
    <subcellularLocation>
        <location evidence="2">Membrane</location>
        <topology evidence="2">Lipid-anchor</topology>
        <topology evidence="2">GPI-anchor</topology>
    </subcellularLocation>
    <subcellularLocation>
        <location evidence="1">Membrane</location>
        <topology evidence="1">Multi-pass membrane protein</topology>
    </subcellularLocation>
    <subcellularLocation>
        <location evidence="3">Secreted</location>
    </subcellularLocation>
</comment>
<keyword evidence="11 14" id="KW-1015">Disulfide bond</keyword>
<organism evidence="18 19">
    <name type="scientific">Epicoccum nigrum</name>
    <name type="common">Soil fungus</name>
    <name type="synonym">Epicoccum purpurascens</name>
    <dbReference type="NCBI Taxonomy" id="105696"/>
    <lineage>
        <taxon>Eukaryota</taxon>
        <taxon>Fungi</taxon>
        <taxon>Dikarya</taxon>
        <taxon>Ascomycota</taxon>
        <taxon>Pezizomycotina</taxon>
        <taxon>Dothideomycetes</taxon>
        <taxon>Pleosporomycetidae</taxon>
        <taxon>Pleosporales</taxon>
        <taxon>Pleosporineae</taxon>
        <taxon>Didymellaceae</taxon>
        <taxon>Epicoccum</taxon>
    </lineage>
</organism>
<feature type="chain" id="PRO_5012982924" description="CFEM domain-containing protein" evidence="16">
    <location>
        <begin position="20"/>
        <end position="468"/>
    </location>
</feature>
<feature type="transmembrane region" description="Helical" evidence="15">
    <location>
        <begin position="176"/>
        <end position="201"/>
    </location>
</feature>
<dbReference type="Pfam" id="PF05730">
    <property type="entry name" value="CFEM"/>
    <property type="match status" value="1"/>
</dbReference>
<keyword evidence="10 15" id="KW-0472">Membrane</keyword>
<evidence type="ECO:0000256" key="1">
    <source>
        <dbReference type="ARBA" id="ARBA00004141"/>
    </source>
</evidence>
<feature type="disulfide bond" evidence="14">
    <location>
        <begin position="57"/>
        <end position="90"/>
    </location>
</feature>
<gene>
    <name evidence="18" type="ORF">B5807_11130</name>
</gene>
<dbReference type="InterPro" id="IPR049326">
    <property type="entry name" value="Rhodopsin_dom_fungi"/>
</dbReference>
<reference evidence="18 19" key="1">
    <citation type="journal article" date="2017" name="Genome Announc.">
        <title>Genome sequence of the saprophytic ascomycete Epicoccum nigrum ICMP 19927 strain isolated from New Zealand.</title>
        <authorList>
            <person name="Fokin M."/>
            <person name="Fleetwood D."/>
            <person name="Weir B.S."/>
            <person name="Villas-Boas S.G."/>
        </authorList>
    </citation>
    <scope>NUCLEOTIDE SEQUENCE [LARGE SCALE GENOMIC DNA]</scope>
    <source>
        <strain evidence="18 19">ICMP 19927</strain>
    </source>
</reference>